<accession>A0A931F011</accession>
<feature type="compositionally biased region" description="Basic and acidic residues" evidence="1">
    <location>
        <begin position="38"/>
        <end position="54"/>
    </location>
</feature>
<comment type="caution">
    <text evidence="2">The sequence shown here is derived from an EMBL/GenBank/DDBJ whole genome shotgun (WGS) entry which is preliminary data.</text>
</comment>
<organism evidence="2 3">
    <name type="scientific">Nonomuraea cypriaca</name>
    <dbReference type="NCBI Taxonomy" id="1187855"/>
    <lineage>
        <taxon>Bacteria</taxon>
        <taxon>Bacillati</taxon>
        <taxon>Actinomycetota</taxon>
        <taxon>Actinomycetes</taxon>
        <taxon>Streptosporangiales</taxon>
        <taxon>Streptosporangiaceae</taxon>
        <taxon>Nonomuraea</taxon>
    </lineage>
</organism>
<dbReference type="Proteomes" id="UP000605361">
    <property type="component" value="Unassembled WGS sequence"/>
</dbReference>
<name>A0A931F011_9ACTN</name>
<dbReference type="RefSeq" id="WP_195894778.1">
    <property type="nucleotide sequence ID" value="NZ_JADOGI010000018.1"/>
</dbReference>
<reference evidence="2" key="1">
    <citation type="submission" date="2020-11" db="EMBL/GenBank/DDBJ databases">
        <title>Whole-genome analyses of Nonomuraea sp. K274.</title>
        <authorList>
            <person name="Veyisoglu A."/>
        </authorList>
    </citation>
    <scope>NUCLEOTIDE SEQUENCE</scope>
    <source>
        <strain evidence="2">K274</strain>
    </source>
</reference>
<protein>
    <submittedName>
        <fullName evidence="2">Uncharacterized protein</fullName>
    </submittedName>
</protein>
<evidence type="ECO:0000313" key="2">
    <source>
        <dbReference type="EMBL" id="MBF8185798.1"/>
    </source>
</evidence>
<evidence type="ECO:0000256" key="1">
    <source>
        <dbReference type="SAM" id="MobiDB-lite"/>
    </source>
</evidence>
<gene>
    <name evidence="2" type="ORF">ITP53_08590</name>
</gene>
<evidence type="ECO:0000313" key="3">
    <source>
        <dbReference type="Proteomes" id="UP000605361"/>
    </source>
</evidence>
<dbReference type="AlphaFoldDB" id="A0A931F011"/>
<proteinExistence type="predicted"/>
<sequence>MSSPDENTPKNDPKPMPDAVRRPPRDRPVKPKPAGQEALERALSESGKNLKDLT</sequence>
<dbReference type="EMBL" id="JADOGI010000018">
    <property type="protein sequence ID" value="MBF8185798.1"/>
    <property type="molecule type" value="Genomic_DNA"/>
</dbReference>
<feature type="compositionally biased region" description="Basic and acidic residues" evidence="1">
    <location>
        <begin position="7"/>
        <end position="29"/>
    </location>
</feature>
<keyword evidence="3" id="KW-1185">Reference proteome</keyword>
<feature type="region of interest" description="Disordered" evidence="1">
    <location>
        <begin position="1"/>
        <end position="54"/>
    </location>
</feature>